<dbReference type="Proteomes" id="UP000823561">
    <property type="component" value="Chromosome 4"/>
</dbReference>
<proteinExistence type="predicted"/>
<sequence length="510" mass="56154">MEAKELLQRFDTRSRLLLGALLLGSAGVSKALKVFNRQRISDTDFPLRNLLERLCQGEPCLDRESQALTSKPLVCLFPVSFKWSLLCFLHLVHTILPKHCILSLIDCLSQEGNADPWTAALVGQLHRDILEGGSREILTPQCKKSVRELCDQFKGTGRSGGWSSYFAKTEICQTDTVPPSQLQKRKSGELDVDSSHEGQQRKRMKMELPNSGGGGVGLLEEAAGETEVSPADESPQDQTPADDAVASLLPPHDSSSVILPEHIKAAVSVIKELLETEMEWDQSTVATLGVLNECDPGQVDMLWGLLQLAEVPEQPLAQFCSCLLALSPDLSHSVAAALIRNLLLNKIVCLSEPASRLLSSAVSSVCTRYPRPMCQEVIKPVLEGDQTGTVQVELICRLIEDSLEPQYRLLVFGMTLSGSWNESILSVIHCLLETRLELTEECFTRFTNQLSSQSPSFVKSMKFAKMLLTVLTKYQSHVKGGCRHTLSCCLDANGTFLKKSLQAALKRISH</sequence>
<dbReference type="GO" id="GO:0043240">
    <property type="term" value="C:Fanconi anaemia nuclear complex"/>
    <property type="evidence" value="ECO:0007669"/>
    <property type="project" value="InterPro"/>
</dbReference>
<dbReference type="Gene3D" id="1.25.40.480">
    <property type="match status" value="1"/>
</dbReference>
<evidence type="ECO:0000313" key="4">
    <source>
        <dbReference type="Proteomes" id="UP000823561"/>
    </source>
</evidence>
<dbReference type="InterPro" id="IPR039685">
    <property type="entry name" value="FANCE"/>
</dbReference>
<dbReference type="EMBL" id="JADWDJ010000004">
    <property type="protein sequence ID" value="KAG5282264.1"/>
    <property type="molecule type" value="Genomic_DNA"/>
</dbReference>
<accession>A0AAV6H6P8</accession>
<comment type="caution">
    <text evidence="3">The sequence shown here is derived from an EMBL/GenBank/DDBJ whole genome shotgun (WGS) entry which is preliminary data.</text>
</comment>
<reference evidence="3" key="1">
    <citation type="submission" date="2020-10" db="EMBL/GenBank/DDBJ databases">
        <title>Chromosome-scale genome assembly of the Allis shad, Alosa alosa.</title>
        <authorList>
            <person name="Margot Z."/>
            <person name="Christophe K."/>
            <person name="Cabau C."/>
            <person name="Louis A."/>
            <person name="Berthelot C."/>
            <person name="Parey E."/>
            <person name="Roest Crollius H."/>
            <person name="Montfort J."/>
            <person name="Robinson-Rechavi M."/>
            <person name="Bucao C."/>
            <person name="Bouchez O."/>
            <person name="Gislard M."/>
            <person name="Lluch J."/>
            <person name="Milhes M."/>
            <person name="Lampietro C."/>
            <person name="Lopez Roques C."/>
            <person name="Donnadieu C."/>
            <person name="Braasch I."/>
            <person name="Desvignes T."/>
            <person name="Postlethwait J."/>
            <person name="Bobe J."/>
            <person name="Guiguen Y."/>
        </authorList>
    </citation>
    <scope>NUCLEOTIDE SEQUENCE</scope>
    <source>
        <strain evidence="3">M-15738</strain>
        <tissue evidence="3">Blood</tissue>
    </source>
</reference>
<dbReference type="InterPro" id="IPR021025">
    <property type="entry name" value="Fanconi_anaemia_gr_E_prot_C"/>
</dbReference>
<dbReference type="CDD" id="cd07439">
    <property type="entry name" value="FANCE_c-term"/>
    <property type="match status" value="1"/>
</dbReference>
<gene>
    <name evidence="3" type="ORF">AALO_G00054080</name>
</gene>
<feature type="compositionally biased region" description="Basic and acidic residues" evidence="1">
    <location>
        <begin position="186"/>
        <end position="200"/>
    </location>
</feature>
<protein>
    <recommendedName>
        <fullName evidence="2">Fanconi Anaemia group E protein C-terminal domain-containing protein</fullName>
    </recommendedName>
</protein>
<feature type="domain" description="Fanconi Anaemia group E protein C-terminal" evidence="2">
    <location>
        <begin position="258"/>
        <end position="508"/>
    </location>
</feature>
<dbReference type="Pfam" id="PF11510">
    <property type="entry name" value="FA_FANCE"/>
    <property type="match status" value="1"/>
</dbReference>
<dbReference type="GO" id="GO:0036297">
    <property type="term" value="P:interstrand cross-link repair"/>
    <property type="evidence" value="ECO:0007669"/>
    <property type="project" value="InterPro"/>
</dbReference>
<evidence type="ECO:0000313" key="3">
    <source>
        <dbReference type="EMBL" id="KAG5282264.1"/>
    </source>
</evidence>
<feature type="region of interest" description="Disordered" evidence="1">
    <location>
        <begin position="177"/>
        <end position="251"/>
    </location>
</feature>
<keyword evidence="4" id="KW-1185">Reference proteome</keyword>
<dbReference type="PANTHER" id="PTHR32094:SF5">
    <property type="entry name" value="FANCONI ANEMIA GROUP E PROTEIN"/>
    <property type="match status" value="1"/>
</dbReference>
<dbReference type="AlphaFoldDB" id="A0AAV6H6P8"/>
<dbReference type="PANTHER" id="PTHR32094">
    <property type="entry name" value="FANCONI ANEMIA GROUP E PROTEIN"/>
    <property type="match status" value="1"/>
</dbReference>
<feature type="compositionally biased region" description="Low complexity" evidence="1">
    <location>
        <begin position="218"/>
        <end position="228"/>
    </location>
</feature>
<evidence type="ECO:0000256" key="1">
    <source>
        <dbReference type="SAM" id="MobiDB-lite"/>
    </source>
</evidence>
<evidence type="ECO:0000259" key="2">
    <source>
        <dbReference type="Pfam" id="PF11510"/>
    </source>
</evidence>
<organism evidence="3 4">
    <name type="scientific">Alosa alosa</name>
    <name type="common">allis shad</name>
    <dbReference type="NCBI Taxonomy" id="278164"/>
    <lineage>
        <taxon>Eukaryota</taxon>
        <taxon>Metazoa</taxon>
        <taxon>Chordata</taxon>
        <taxon>Craniata</taxon>
        <taxon>Vertebrata</taxon>
        <taxon>Euteleostomi</taxon>
        <taxon>Actinopterygii</taxon>
        <taxon>Neopterygii</taxon>
        <taxon>Teleostei</taxon>
        <taxon>Clupei</taxon>
        <taxon>Clupeiformes</taxon>
        <taxon>Clupeoidei</taxon>
        <taxon>Clupeidae</taxon>
        <taxon>Alosa</taxon>
    </lineage>
</organism>
<name>A0AAV6H6P8_9TELE</name>